<sequence length="467" mass="53803">MGWYRVRGYPHFDQPISEAKATALVTDPARVARHSFWPFVAYERVEQRFDWDTRQRKDPKRRPVAYASHVDSHVYAYYAVLLSEGYERELTRRGLGDVVLAYRTTGKSNVEFAKEAFERIRQTGACVALCRDLKSYFDTIDHGLLKRRWCTVLGEPRLPDDHYAVYRSLTTYAKVDRNWMHSHFNVPRKGRRRSRRICSPEQFRAIVRQSGSTRAGEPRGIIVNRDKFGIPQGSPISALLSNVYLLELDEELNKVVSGVDGFYRRYCDDILIVCPPCHKLSVERKLGDLLDAHKLKLNRDKSEDIVFTVSSRLVALHPTRGSHFPMQYLGFSFDGEHVRIRPSSISRFYRKMRKRVWRSRLSAARHVSNKKVFRGVLYERYTHLGGKNFVSYAYRSARSMNDNGIRRQLRRHWDKLDEFLKRPLPRGGLMGHARVTPPATACSTGHADLSTSNDGSAVTSPAQTPPA</sequence>
<comment type="similarity">
    <text evidence="1">Belongs to the bacterial reverse transcriptase family.</text>
</comment>
<dbReference type="PANTHER" id="PTHR34047">
    <property type="entry name" value="NUCLEAR INTRON MATURASE 1, MITOCHONDRIAL-RELATED"/>
    <property type="match status" value="1"/>
</dbReference>
<feature type="region of interest" description="Disordered" evidence="2">
    <location>
        <begin position="439"/>
        <end position="467"/>
    </location>
</feature>
<dbReference type="EMBL" id="CP012670">
    <property type="protein sequence ID" value="AUX25172.1"/>
    <property type="molecule type" value="Genomic_DNA"/>
</dbReference>
<accession>A0A4V0NE73</accession>
<organism evidence="4 5">
    <name type="scientific">Sorangium cellulosum</name>
    <name type="common">Polyangium cellulosum</name>
    <dbReference type="NCBI Taxonomy" id="56"/>
    <lineage>
        <taxon>Bacteria</taxon>
        <taxon>Pseudomonadati</taxon>
        <taxon>Myxococcota</taxon>
        <taxon>Polyangia</taxon>
        <taxon>Polyangiales</taxon>
        <taxon>Polyangiaceae</taxon>
        <taxon>Sorangium</taxon>
    </lineage>
</organism>
<dbReference type="CDD" id="cd01651">
    <property type="entry name" value="RT_G2_intron"/>
    <property type="match status" value="1"/>
</dbReference>
<dbReference type="AlphaFoldDB" id="A0A4V0NE73"/>
<dbReference type="RefSeq" id="WP_129351926.1">
    <property type="nucleotide sequence ID" value="NZ_CP012670.1"/>
</dbReference>
<protein>
    <recommendedName>
        <fullName evidence="3">Reverse transcriptase domain-containing protein</fullName>
    </recommendedName>
</protein>
<dbReference type="Pfam" id="PF00078">
    <property type="entry name" value="RVT_1"/>
    <property type="match status" value="1"/>
</dbReference>
<evidence type="ECO:0000313" key="5">
    <source>
        <dbReference type="Proteomes" id="UP000295781"/>
    </source>
</evidence>
<gene>
    <name evidence="4" type="ORF">SOCEGT47_057160</name>
</gene>
<feature type="domain" description="Reverse transcriptase" evidence="3">
    <location>
        <begin position="1"/>
        <end position="333"/>
    </location>
</feature>
<evidence type="ECO:0000313" key="4">
    <source>
        <dbReference type="EMBL" id="AUX25172.1"/>
    </source>
</evidence>
<dbReference type="SUPFAM" id="SSF56672">
    <property type="entry name" value="DNA/RNA polymerases"/>
    <property type="match status" value="1"/>
</dbReference>
<dbReference type="InterPro" id="IPR051083">
    <property type="entry name" value="GrpII_Intron_Splice-Mob/Def"/>
</dbReference>
<dbReference type="NCBIfam" id="NF041746">
    <property type="entry name" value="Drt2"/>
    <property type="match status" value="1"/>
</dbReference>
<dbReference type="Proteomes" id="UP000295781">
    <property type="component" value="Chromosome"/>
</dbReference>
<name>A0A4V0NE73_SORCE</name>
<evidence type="ECO:0000259" key="3">
    <source>
        <dbReference type="PROSITE" id="PS50878"/>
    </source>
</evidence>
<dbReference type="OrthoDB" id="5366084at2"/>
<proteinExistence type="inferred from homology"/>
<reference evidence="4 5" key="1">
    <citation type="submission" date="2015-09" db="EMBL/GenBank/DDBJ databases">
        <title>Sorangium comparison.</title>
        <authorList>
            <person name="Zaburannyi N."/>
            <person name="Bunk B."/>
            <person name="Overmann J."/>
            <person name="Mueller R."/>
        </authorList>
    </citation>
    <scope>NUCLEOTIDE SEQUENCE [LARGE SCALE GENOMIC DNA]</scope>
    <source>
        <strain evidence="4 5">So ceGT47</strain>
    </source>
</reference>
<evidence type="ECO:0000256" key="2">
    <source>
        <dbReference type="SAM" id="MobiDB-lite"/>
    </source>
</evidence>
<evidence type="ECO:0000256" key="1">
    <source>
        <dbReference type="ARBA" id="ARBA00034120"/>
    </source>
</evidence>
<dbReference type="InterPro" id="IPR000477">
    <property type="entry name" value="RT_dom"/>
</dbReference>
<dbReference type="PANTHER" id="PTHR34047:SF8">
    <property type="entry name" value="PROTEIN YKFC"/>
    <property type="match status" value="1"/>
</dbReference>
<dbReference type="InterPro" id="IPR043502">
    <property type="entry name" value="DNA/RNA_pol_sf"/>
</dbReference>
<feature type="compositionally biased region" description="Polar residues" evidence="2">
    <location>
        <begin position="449"/>
        <end position="467"/>
    </location>
</feature>
<dbReference type="PROSITE" id="PS50878">
    <property type="entry name" value="RT_POL"/>
    <property type="match status" value="1"/>
</dbReference>